<comment type="caution">
    <text evidence="2">The sequence shown here is derived from an EMBL/GenBank/DDBJ whole genome shotgun (WGS) entry which is preliminary data.</text>
</comment>
<feature type="region of interest" description="Disordered" evidence="1">
    <location>
        <begin position="120"/>
        <end position="144"/>
    </location>
</feature>
<feature type="compositionally biased region" description="Low complexity" evidence="1">
    <location>
        <begin position="46"/>
        <end position="58"/>
    </location>
</feature>
<feature type="compositionally biased region" description="Low complexity" evidence="1">
    <location>
        <begin position="120"/>
        <end position="141"/>
    </location>
</feature>
<proteinExistence type="predicted"/>
<dbReference type="EMBL" id="JAQYXP010000002">
    <property type="protein sequence ID" value="MEN3234725.1"/>
    <property type="molecule type" value="Genomic_DNA"/>
</dbReference>
<accession>A0ABU9ZUV5</accession>
<keyword evidence="3" id="KW-1185">Reference proteome</keyword>
<feature type="region of interest" description="Disordered" evidence="1">
    <location>
        <begin position="1"/>
        <end position="89"/>
    </location>
</feature>
<dbReference type="RefSeq" id="WP_346013028.1">
    <property type="nucleotide sequence ID" value="NZ_JAQYXP010000002.1"/>
</dbReference>
<feature type="compositionally biased region" description="Acidic residues" evidence="1">
    <location>
        <begin position="62"/>
        <end position="72"/>
    </location>
</feature>
<protein>
    <submittedName>
        <fullName evidence="2">Uncharacterized protein</fullName>
    </submittedName>
</protein>
<gene>
    <name evidence="2" type="ORF">PUR29_14080</name>
</gene>
<evidence type="ECO:0000313" key="3">
    <source>
        <dbReference type="Proteomes" id="UP001407347"/>
    </source>
</evidence>
<name>A0ABU9ZUV5_9HYPH</name>
<sequence>MTEDTDLSTGDAFTPEEAAAFEAMERGESLPAPSAEPPAGEPAPQAPAAAAQPGEVAPDQVVDPEGEGADDPEANRGRFVRHGAFHKERVRRKELEAEVGRLRDMHTRGDERLRLLTQAMQQGAPQAQQQAAGQPQAQAPAVPNPEEDIFGYVKHLEAQLAEVRGGQQQMTEAQREKQAFDDTVTSYRADIGRFSQSEPAFADAYQHLIQSRAQELAFMGVPQHEITKAIQADELVLVRDSLANGVSPAERVFQMAKLRGFSPKAPEPAPVAAAATPPAESAADRAARVQAGQQAAGRSLSGAGGAPAAEMTLERLAEMSESEFEAYAAQNPRRLAALMGG</sequence>
<evidence type="ECO:0000313" key="2">
    <source>
        <dbReference type="EMBL" id="MEN3234725.1"/>
    </source>
</evidence>
<feature type="compositionally biased region" description="Pro residues" evidence="1">
    <location>
        <begin position="34"/>
        <end position="45"/>
    </location>
</feature>
<evidence type="ECO:0000256" key="1">
    <source>
        <dbReference type="SAM" id="MobiDB-lite"/>
    </source>
</evidence>
<dbReference type="Proteomes" id="UP001407347">
    <property type="component" value="Unassembled WGS sequence"/>
</dbReference>
<organism evidence="2 3">
    <name type="scientific">Methylobacterium ajmalii</name>
    <dbReference type="NCBI Taxonomy" id="2738439"/>
    <lineage>
        <taxon>Bacteria</taxon>
        <taxon>Pseudomonadati</taxon>
        <taxon>Pseudomonadota</taxon>
        <taxon>Alphaproteobacteria</taxon>
        <taxon>Hyphomicrobiales</taxon>
        <taxon>Methylobacteriaceae</taxon>
        <taxon>Methylobacterium</taxon>
    </lineage>
</organism>
<reference evidence="2 3" key="1">
    <citation type="journal article" date="2023" name="PLoS ONE">
        <title>Complete genome assembly of Hawai'i environmental nontuberculous mycobacteria reveals unexpected co-isolation with methylobacteria.</title>
        <authorList>
            <person name="Hendrix J."/>
            <person name="Epperson L.E."/>
            <person name="Tong E.I."/>
            <person name="Chan Y.L."/>
            <person name="Hasan N.A."/>
            <person name="Dawrs S.N."/>
            <person name="Norton G.J."/>
            <person name="Virdi R."/>
            <person name="Crooks J.L."/>
            <person name="Chan E.D."/>
            <person name="Honda J.R."/>
            <person name="Strong M."/>
        </authorList>
    </citation>
    <scope>NUCLEOTIDE SEQUENCE [LARGE SCALE GENOMIC DNA]</scope>
    <source>
        <strain evidence="2 3">NJH_HI04-1</strain>
    </source>
</reference>